<evidence type="ECO:0000256" key="5">
    <source>
        <dbReference type="ARBA" id="ARBA00023136"/>
    </source>
</evidence>
<feature type="transmembrane region" description="Helical" evidence="6">
    <location>
        <begin position="272"/>
        <end position="293"/>
    </location>
</feature>
<dbReference type="GO" id="GO:0020037">
    <property type="term" value="F:heme binding"/>
    <property type="evidence" value="ECO:0007669"/>
    <property type="project" value="InterPro"/>
</dbReference>
<gene>
    <name evidence="6 8" type="primary">ccsA</name>
    <name evidence="8" type="ORF">AulaCp098</name>
</gene>
<keyword evidence="4 6" id="KW-1133">Transmembrane helix</keyword>
<keyword evidence="3 6" id="KW-0201">Cytochrome c-type biogenesis</keyword>
<name>C6KJ30_9STRA</name>
<comment type="subcellular location">
    <subcellularLocation>
        <location evidence="1">Membrane</location>
        <topology evidence="1">Multi-pass membrane protein</topology>
    </subcellularLocation>
    <subcellularLocation>
        <location evidence="6">Plastid</location>
        <location evidence="6">Chloroplast thylakoid membrane</location>
        <topology evidence="6">Multi-pass membrane protein</topology>
    </subcellularLocation>
</comment>
<evidence type="ECO:0000256" key="2">
    <source>
        <dbReference type="ARBA" id="ARBA00022692"/>
    </source>
</evidence>
<comment type="subunit">
    <text evidence="6">May interact with Ccs1.</text>
</comment>
<dbReference type="PANTHER" id="PTHR30071">
    <property type="entry name" value="HEME EXPORTER PROTEIN C"/>
    <property type="match status" value="1"/>
</dbReference>
<keyword evidence="5 6" id="KW-0472">Membrane</keyword>
<sequence length="303" mass="33890">MIFVTFALLLSSLLCWFSLIKKDNFEWINNLTLGLVIGSNVYLFIFLGVRWIQNGYFPLSNLYESLIFLTWCLTTVQLIASRKTSRKIIGSLLTPIEGLVLGFASFLPKEMQVPAGLVPALQSNWLMFHVSMMIVSYATLILGSLLSVLLLILILRSAKNDAGTSKEFISSPQLALQFNSVSVSLSDNAVAQQNSSRTTLMNNLDIWSYRTIGFGHIALTLGILAGAVWANEAWGSYWSWDPKETWSLITWLVFTAYLHARLVKNWRGLETALIGTIGFVSIWISYLGVNFLASGLHSYGWVK</sequence>
<comment type="function">
    <text evidence="6">Required during biogenesis of c-type cytochromes (cytochrome c6 and cytochrome f) at the step of heme attachment.</text>
</comment>
<proteinExistence type="inferred from homology"/>
<dbReference type="InterPro" id="IPR045062">
    <property type="entry name" value="Cyt_c_biogenesis_CcsA/CcmC"/>
</dbReference>
<dbReference type="HAMAP" id="MF_01391">
    <property type="entry name" value="CytC_CcsA"/>
    <property type="match status" value="1"/>
</dbReference>
<feature type="transmembrane region" description="Helical" evidence="6">
    <location>
        <begin position="88"/>
        <end position="107"/>
    </location>
</feature>
<evidence type="ECO:0000259" key="7">
    <source>
        <dbReference type="Pfam" id="PF01578"/>
    </source>
</evidence>
<protein>
    <recommendedName>
        <fullName evidence="6">Cytochrome c biogenesis protein CcsA</fullName>
    </recommendedName>
</protein>
<feature type="transmembrane region" description="Helical" evidence="6">
    <location>
        <begin position="245"/>
        <end position="260"/>
    </location>
</feature>
<keyword evidence="8" id="KW-0150">Chloroplast</keyword>
<evidence type="ECO:0000313" key="8">
    <source>
        <dbReference type="EMBL" id="ACS36986.1"/>
    </source>
</evidence>
<dbReference type="NCBIfam" id="TIGR03144">
    <property type="entry name" value="cytochr_II_ccsB"/>
    <property type="match status" value="1"/>
</dbReference>
<dbReference type="Pfam" id="PF01578">
    <property type="entry name" value="Cytochrom_C_asm"/>
    <property type="match status" value="1"/>
</dbReference>
<keyword evidence="8" id="KW-0934">Plastid</keyword>
<keyword evidence="2 6" id="KW-0812">Transmembrane</keyword>
<dbReference type="RefSeq" id="YP_003002274.1">
    <property type="nucleotide sequence ID" value="NC_012903.1"/>
</dbReference>
<dbReference type="PANTHER" id="PTHR30071:SF1">
    <property type="entry name" value="CYTOCHROME B_B6 PROTEIN-RELATED"/>
    <property type="match status" value="1"/>
</dbReference>
<organism evidence="8">
    <name type="scientific">Aureoumbra lagunensis</name>
    <dbReference type="NCBI Taxonomy" id="44058"/>
    <lineage>
        <taxon>Eukaryota</taxon>
        <taxon>Sar</taxon>
        <taxon>Stramenopiles</taxon>
        <taxon>Ochrophyta</taxon>
        <taxon>Pelagophyceae</taxon>
        <taxon>Pelagomonadales</taxon>
        <taxon>Aureoumbra</taxon>
    </lineage>
</organism>
<comment type="similarity">
    <text evidence="6">Belongs to the CcmF/CycK/Ccl1/NrfE/CcsA family.</text>
</comment>
<evidence type="ECO:0000256" key="1">
    <source>
        <dbReference type="ARBA" id="ARBA00004141"/>
    </source>
</evidence>
<dbReference type="GeneID" id="8097487"/>
<feature type="transmembrane region" description="Helical" evidence="6">
    <location>
        <begin position="127"/>
        <end position="155"/>
    </location>
</feature>
<accession>C6KJ30</accession>
<dbReference type="GO" id="GO:0005886">
    <property type="term" value="C:plasma membrane"/>
    <property type="evidence" value="ECO:0007669"/>
    <property type="project" value="TreeGrafter"/>
</dbReference>
<evidence type="ECO:0000256" key="6">
    <source>
        <dbReference type="HAMAP-Rule" id="MF_01391"/>
    </source>
</evidence>
<evidence type="ECO:0000256" key="4">
    <source>
        <dbReference type="ARBA" id="ARBA00022989"/>
    </source>
</evidence>
<feature type="transmembrane region" description="Helical" evidence="6">
    <location>
        <begin position="27"/>
        <end position="49"/>
    </location>
</feature>
<dbReference type="EMBL" id="GQ231542">
    <property type="protein sequence ID" value="ACS36986.1"/>
    <property type="molecule type" value="Genomic_DNA"/>
</dbReference>
<dbReference type="InterPro" id="IPR017562">
    <property type="entry name" value="Cyt_c_biogenesis_CcsA"/>
</dbReference>
<feature type="domain" description="Cytochrome c assembly protein" evidence="7">
    <location>
        <begin position="59"/>
        <end position="297"/>
    </location>
</feature>
<keyword evidence="6" id="KW-0793">Thylakoid</keyword>
<dbReference type="GO" id="GO:0009535">
    <property type="term" value="C:chloroplast thylakoid membrane"/>
    <property type="evidence" value="ECO:0007669"/>
    <property type="project" value="UniProtKB-SubCell"/>
</dbReference>
<evidence type="ECO:0000256" key="3">
    <source>
        <dbReference type="ARBA" id="ARBA00022748"/>
    </source>
</evidence>
<dbReference type="AlphaFoldDB" id="C6KJ30"/>
<reference evidence="8" key="1">
    <citation type="journal article" date="2010" name="J. Phycol.">
        <title>Analyses of the complete chloroplast genome sequences of two members of the pelagophyceae: Aureococcus anophagefferens CCMP1984 and Aureoumbra lagunensis CCMP1507.</title>
        <authorList>
            <person name="Ong H.C."/>
            <person name="Wilhelm S.W."/>
            <person name="Gobler C.J."/>
            <person name="Bullerjahn G."/>
            <person name="Jacobs M.A."/>
            <person name="McKay J."/>
            <person name="Sims E.H."/>
            <person name="Gillett W.G."/>
            <person name="Zhou Y."/>
            <person name="Haugen E."/>
            <person name="Rocap G."/>
            <person name="Cattolico R.A."/>
        </authorList>
    </citation>
    <scope>NUCLEOTIDE SEQUENCE</scope>
    <source>
        <strain evidence="8">CCMP 1507</strain>
    </source>
</reference>
<dbReference type="InterPro" id="IPR002541">
    <property type="entry name" value="Cyt_c_assembly"/>
</dbReference>
<feature type="transmembrane region" description="Helical" evidence="6">
    <location>
        <begin position="207"/>
        <end position="230"/>
    </location>
</feature>
<geneLocation type="chloroplast" evidence="8"/>
<dbReference type="GO" id="GO:0017004">
    <property type="term" value="P:cytochrome complex assembly"/>
    <property type="evidence" value="ECO:0007669"/>
    <property type="project" value="UniProtKB-UniRule"/>
</dbReference>